<keyword evidence="6 7" id="KW-0961">Cell wall biogenesis/degradation</keyword>
<dbReference type="Proteomes" id="UP000476332">
    <property type="component" value="Unassembled WGS sequence"/>
</dbReference>
<dbReference type="EC" id="4.2.2.29" evidence="7"/>
<keyword evidence="3 7" id="KW-1133">Transmembrane helix</keyword>
<feature type="region of interest" description="Disordered" evidence="8">
    <location>
        <begin position="1"/>
        <end position="31"/>
    </location>
</feature>
<keyword evidence="2 7" id="KW-0812">Transmembrane</keyword>
<keyword evidence="7" id="KW-0997">Cell inner membrane</keyword>
<evidence type="ECO:0000256" key="3">
    <source>
        <dbReference type="ARBA" id="ARBA00022989"/>
    </source>
</evidence>
<evidence type="ECO:0000256" key="7">
    <source>
        <dbReference type="HAMAP-Rule" id="MF_02065"/>
    </source>
</evidence>
<dbReference type="GO" id="GO:0071555">
    <property type="term" value="P:cell wall organization"/>
    <property type="evidence" value="ECO:0007669"/>
    <property type="project" value="UniProtKB-KW"/>
</dbReference>
<protein>
    <recommendedName>
        <fullName evidence="7">Endolytic murein transglycosylase</fullName>
        <ecNumber evidence="7">4.2.2.29</ecNumber>
    </recommendedName>
    <alternativeName>
        <fullName evidence="7">Peptidoglycan lytic transglycosylase</fullName>
    </alternativeName>
    <alternativeName>
        <fullName evidence="7">Peptidoglycan polymerization terminase</fullName>
    </alternativeName>
</protein>
<evidence type="ECO:0000256" key="4">
    <source>
        <dbReference type="ARBA" id="ARBA00023136"/>
    </source>
</evidence>
<name>A0A6L9MH53_9HYPH</name>
<dbReference type="NCBIfam" id="TIGR00247">
    <property type="entry name" value="endolytic transglycosylase MltG"/>
    <property type="match status" value="1"/>
</dbReference>
<sequence>MSQDSGADSRRERRRAARELRPSPAPLPPRRSRHARSQIVIFLNFCLSAVLFVMLAAGAVIYWGAGEFEGEGPLRQEATYVVPSGSGAQTIAAGLEREGIISDAQVFEYGVRFAGAGGELKPGEYAFTPGVSMRGVMEQLRSGKSIVHSVTIPEGWTVQRIYDRVAASEVLTGEMPELLPEGTLRPDTYLVQRGDSRKALIQRMKDAQDRLVAEIWETRDPEVPVDDIGQFLTLASIVERETGVDSERPHVASVFVNRLRKGMRLQSDPTFLYGVYGGAGKPSDAPVTQSDIESDTPYNTYRINGLPPGPIANPGRAALEAVANPLETDDVYFVADGTGGHVFAETLDEHNRNVQRYREYERQQRAAAEAAE</sequence>
<comment type="function">
    <text evidence="7">Functions as a peptidoglycan terminase that cleaves nascent peptidoglycan strands endolytically to terminate their elongation.</text>
</comment>
<dbReference type="HAMAP" id="MF_02065">
    <property type="entry name" value="MltG"/>
    <property type="match status" value="1"/>
</dbReference>
<keyword evidence="1 7" id="KW-1003">Cell membrane</keyword>
<evidence type="ECO:0000256" key="6">
    <source>
        <dbReference type="ARBA" id="ARBA00023316"/>
    </source>
</evidence>
<keyword evidence="10" id="KW-1185">Reference proteome</keyword>
<dbReference type="Pfam" id="PF02618">
    <property type="entry name" value="YceG"/>
    <property type="match status" value="1"/>
</dbReference>
<dbReference type="Gene3D" id="3.30.1490.480">
    <property type="entry name" value="Endolytic murein transglycosylase"/>
    <property type="match status" value="1"/>
</dbReference>
<comment type="similarity">
    <text evidence="7">Belongs to the transglycosylase MltG family.</text>
</comment>
<feature type="transmembrane region" description="Helical" evidence="7">
    <location>
        <begin position="39"/>
        <end position="65"/>
    </location>
</feature>
<keyword evidence="5 7" id="KW-0456">Lyase</keyword>
<dbReference type="CDD" id="cd08010">
    <property type="entry name" value="MltG_like"/>
    <property type="match status" value="1"/>
</dbReference>
<evidence type="ECO:0000256" key="8">
    <source>
        <dbReference type="SAM" id="MobiDB-lite"/>
    </source>
</evidence>
<comment type="subcellular location">
    <subcellularLocation>
        <location evidence="7">Cell inner membrane</location>
        <topology evidence="7">Single-pass membrane protein</topology>
    </subcellularLocation>
</comment>
<dbReference type="PANTHER" id="PTHR30518:SF2">
    <property type="entry name" value="ENDOLYTIC MUREIN TRANSGLYCOSYLASE"/>
    <property type="match status" value="1"/>
</dbReference>
<dbReference type="GO" id="GO:0009252">
    <property type="term" value="P:peptidoglycan biosynthetic process"/>
    <property type="evidence" value="ECO:0007669"/>
    <property type="project" value="UniProtKB-UniRule"/>
</dbReference>
<evidence type="ECO:0000256" key="5">
    <source>
        <dbReference type="ARBA" id="ARBA00023239"/>
    </source>
</evidence>
<proteinExistence type="inferred from homology"/>
<gene>
    <name evidence="7 9" type="primary">mltG</name>
    <name evidence="9" type="ORF">GTW51_09755</name>
</gene>
<feature type="compositionally biased region" description="Basic and acidic residues" evidence="8">
    <location>
        <begin position="7"/>
        <end position="21"/>
    </location>
</feature>
<evidence type="ECO:0000256" key="1">
    <source>
        <dbReference type="ARBA" id="ARBA00022475"/>
    </source>
</evidence>
<comment type="catalytic activity">
    <reaction evidence="7">
        <text>a peptidoglycan chain = a peptidoglycan chain with N-acetyl-1,6-anhydromuramyl-[peptide] at the reducing end + a peptidoglycan chain with N-acetylglucosamine at the non-reducing end.</text>
        <dbReference type="EC" id="4.2.2.29"/>
    </reaction>
</comment>
<accession>A0A6L9MH53</accession>
<dbReference type="AlphaFoldDB" id="A0A6L9MH53"/>
<dbReference type="EMBL" id="JAAAMJ010000005">
    <property type="protein sequence ID" value="NDV86988.1"/>
    <property type="molecule type" value="Genomic_DNA"/>
</dbReference>
<dbReference type="GO" id="GO:0005886">
    <property type="term" value="C:plasma membrane"/>
    <property type="evidence" value="ECO:0007669"/>
    <property type="project" value="UniProtKB-SubCell"/>
</dbReference>
<dbReference type="PANTHER" id="PTHR30518">
    <property type="entry name" value="ENDOLYTIC MUREIN TRANSGLYCOSYLASE"/>
    <property type="match status" value="1"/>
</dbReference>
<evidence type="ECO:0000256" key="2">
    <source>
        <dbReference type="ARBA" id="ARBA00022692"/>
    </source>
</evidence>
<dbReference type="GO" id="GO:0008932">
    <property type="term" value="F:lytic endotransglycosylase activity"/>
    <property type="evidence" value="ECO:0007669"/>
    <property type="project" value="UniProtKB-UniRule"/>
</dbReference>
<dbReference type="FunFam" id="3.30.160.60:FF:000242">
    <property type="entry name" value="Endolytic murein transglycosylase"/>
    <property type="match status" value="1"/>
</dbReference>
<evidence type="ECO:0000313" key="10">
    <source>
        <dbReference type="Proteomes" id="UP000476332"/>
    </source>
</evidence>
<feature type="site" description="Important for catalytic activity" evidence="7">
    <location>
        <position position="241"/>
    </location>
</feature>
<dbReference type="Gene3D" id="3.30.160.60">
    <property type="entry name" value="Classic Zinc Finger"/>
    <property type="match status" value="1"/>
</dbReference>
<evidence type="ECO:0000313" key="9">
    <source>
        <dbReference type="EMBL" id="NDV86988.1"/>
    </source>
</evidence>
<reference evidence="9 10" key="1">
    <citation type="submission" date="2020-01" db="EMBL/GenBank/DDBJ databases">
        <title>Genomes of bacteria type strains.</title>
        <authorList>
            <person name="Chen J."/>
            <person name="Zhu S."/>
            <person name="Chen J."/>
        </authorList>
    </citation>
    <scope>NUCLEOTIDE SEQUENCE [LARGE SCALE GENOMIC DNA]</scope>
    <source>
        <strain evidence="9 10">KCTC 52919</strain>
    </source>
</reference>
<comment type="caution">
    <text evidence="9">The sequence shown here is derived from an EMBL/GenBank/DDBJ whole genome shotgun (WGS) entry which is preliminary data.</text>
</comment>
<dbReference type="InterPro" id="IPR003770">
    <property type="entry name" value="MLTG-like"/>
</dbReference>
<keyword evidence="4 7" id="KW-0472">Membrane</keyword>
<organism evidence="9 10">
    <name type="scientific">Aurantimonas aggregata</name>
    <dbReference type="NCBI Taxonomy" id="2047720"/>
    <lineage>
        <taxon>Bacteria</taxon>
        <taxon>Pseudomonadati</taxon>
        <taxon>Pseudomonadota</taxon>
        <taxon>Alphaproteobacteria</taxon>
        <taxon>Hyphomicrobiales</taxon>
        <taxon>Aurantimonadaceae</taxon>
        <taxon>Aurantimonas</taxon>
    </lineage>
</organism>